<comment type="function">
    <text evidence="9">Ligand for members of the frizzled family of seven transmembrane receptors.</text>
</comment>
<organism evidence="10 11">
    <name type="scientific">Anas zonorhyncha</name>
    <name type="common">Eastern spot-billed duck</name>
    <dbReference type="NCBI Taxonomy" id="75864"/>
    <lineage>
        <taxon>Eukaryota</taxon>
        <taxon>Metazoa</taxon>
        <taxon>Chordata</taxon>
        <taxon>Craniata</taxon>
        <taxon>Vertebrata</taxon>
        <taxon>Euteleostomi</taxon>
        <taxon>Archelosauria</taxon>
        <taxon>Archosauria</taxon>
        <taxon>Dinosauria</taxon>
        <taxon>Saurischia</taxon>
        <taxon>Theropoda</taxon>
        <taxon>Coelurosauria</taxon>
        <taxon>Aves</taxon>
        <taxon>Neognathae</taxon>
        <taxon>Galloanserae</taxon>
        <taxon>Anseriformes</taxon>
        <taxon>Anatidae</taxon>
        <taxon>Anatinae</taxon>
        <taxon>Anas</taxon>
    </lineage>
</organism>
<evidence type="ECO:0000256" key="2">
    <source>
        <dbReference type="ARBA" id="ARBA00005683"/>
    </source>
</evidence>
<dbReference type="PRINTS" id="PR01349">
    <property type="entry name" value="WNTPROTEIN"/>
</dbReference>
<dbReference type="AlphaFoldDB" id="A0A8B9UXZ0"/>
<dbReference type="SMART" id="SM00097">
    <property type="entry name" value="WNT1"/>
    <property type="match status" value="1"/>
</dbReference>
<evidence type="ECO:0000256" key="7">
    <source>
        <dbReference type="ARBA" id="ARBA00023157"/>
    </source>
</evidence>
<keyword evidence="3 9" id="KW-0217">Developmental protein</keyword>
<evidence type="ECO:0000256" key="6">
    <source>
        <dbReference type="ARBA" id="ARBA00022687"/>
    </source>
</evidence>
<accession>A0A8B9UXZ0</accession>
<name>A0A8B9UXZ0_9AVES</name>
<evidence type="ECO:0000256" key="3">
    <source>
        <dbReference type="ARBA" id="ARBA00022473"/>
    </source>
</evidence>
<dbReference type="Pfam" id="PF00110">
    <property type="entry name" value="wnt"/>
    <property type="match status" value="1"/>
</dbReference>
<keyword evidence="4" id="KW-0964">Secreted</keyword>
<dbReference type="GO" id="GO:0060070">
    <property type="term" value="P:canonical Wnt signaling pathway"/>
    <property type="evidence" value="ECO:0007669"/>
    <property type="project" value="TreeGrafter"/>
</dbReference>
<dbReference type="Ensembl" id="ENSAZOT00000014812.1">
    <property type="protein sequence ID" value="ENSAZOP00000013786.1"/>
    <property type="gene ID" value="ENSAZOG00000008878.1"/>
</dbReference>
<evidence type="ECO:0000313" key="10">
    <source>
        <dbReference type="Ensembl" id="ENSAZOP00000013786.1"/>
    </source>
</evidence>
<protein>
    <recommendedName>
        <fullName evidence="9">Protein Wnt</fullName>
    </recommendedName>
</protein>
<evidence type="ECO:0000256" key="5">
    <source>
        <dbReference type="ARBA" id="ARBA00022530"/>
    </source>
</evidence>
<comment type="subcellular location">
    <subcellularLocation>
        <location evidence="1 9">Secreted</location>
        <location evidence="1 9">Extracellular space</location>
        <location evidence="1 9">Extracellular matrix</location>
    </subcellularLocation>
</comment>
<evidence type="ECO:0000313" key="11">
    <source>
        <dbReference type="Proteomes" id="UP000694549"/>
    </source>
</evidence>
<evidence type="ECO:0000256" key="1">
    <source>
        <dbReference type="ARBA" id="ARBA00004498"/>
    </source>
</evidence>
<dbReference type="Proteomes" id="UP000694549">
    <property type="component" value="Unplaced"/>
</dbReference>
<keyword evidence="6 9" id="KW-0879">Wnt signaling pathway</keyword>
<reference evidence="10" key="2">
    <citation type="submission" date="2025-09" db="UniProtKB">
        <authorList>
            <consortium name="Ensembl"/>
        </authorList>
    </citation>
    <scope>IDENTIFICATION</scope>
</reference>
<dbReference type="GO" id="GO:0045165">
    <property type="term" value="P:cell fate commitment"/>
    <property type="evidence" value="ECO:0007669"/>
    <property type="project" value="TreeGrafter"/>
</dbReference>
<dbReference type="GO" id="GO:0005109">
    <property type="term" value="F:frizzled binding"/>
    <property type="evidence" value="ECO:0007669"/>
    <property type="project" value="TreeGrafter"/>
</dbReference>
<dbReference type="PANTHER" id="PTHR12027">
    <property type="entry name" value="WNT RELATED"/>
    <property type="match status" value="1"/>
</dbReference>
<dbReference type="GO" id="GO:0030182">
    <property type="term" value="P:neuron differentiation"/>
    <property type="evidence" value="ECO:0007669"/>
    <property type="project" value="TreeGrafter"/>
</dbReference>
<comment type="similarity">
    <text evidence="2 9">Belongs to the Wnt family.</text>
</comment>
<dbReference type="GO" id="GO:0005125">
    <property type="term" value="F:cytokine activity"/>
    <property type="evidence" value="ECO:0007669"/>
    <property type="project" value="TreeGrafter"/>
</dbReference>
<evidence type="ECO:0000256" key="4">
    <source>
        <dbReference type="ARBA" id="ARBA00022525"/>
    </source>
</evidence>
<keyword evidence="7" id="KW-1015">Disulfide bond</keyword>
<reference evidence="10" key="1">
    <citation type="submission" date="2025-08" db="UniProtKB">
        <authorList>
            <consortium name="Ensembl"/>
        </authorList>
    </citation>
    <scope>IDENTIFICATION</scope>
</reference>
<dbReference type="PANTHER" id="PTHR12027:SF34">
    <property type="entry name" value="PROTEIN WNT"/>
    <property type="match status" value="1"/>
</dbReference>
<proteinExistence type="inferred from homology"/>
<evidence type="ECO:0000256" key="8">
    <source>
        <dbReference type="ARBA" id="ARBA00023288"/>
    </source>
</evidence>
<keyword evidence="11" id="KW-1185">Reference proteome</keyword>
<sequence>PCQRPLHARTSFYLLSKETRVCFAVQWLSWRCQSGVAWDESHHCGLLARVVPEHFQTCRRNLEVMHSVVRAAAETVSACQKTFEGMRWNCSSIQRAPSFGPDLLKGTRESAFVHALAAAAVAHAIAQACASGSLPLCSCGSAPSEEALSSLETSRGCSSKSISGVVPATGSTFILFPTSAGAQ</sequence>
<evidence type="ECO:0000256" key="9">
    <source>
        <dbReference type="RuleBase" id="RU003500"/>
    </source>
</evidence>
<dbReference type="GO" id="GO:0005615">
    <property type="term" value="C:extracellular space"/>
    <property type="evidence" value="ECO:0007669"/>
    <property type="project" value="TreeGrafter"/>
</dbReference>
<dbReference type="InterPro" id="IPR005817">
    <property type="entry name" value="Wnt"/>
</dbReference>
<keyword evidence="8" id="KW-0449">Lipoprotein</keyword>
<keyword evidence="5" id="KW-0272">Extracellular matrix</keyword>